<dbReference type="BioCyc" id="LINT1001599:G11K9-1105-MONOMER"/>
<proteinExistence type="predicted"/>
<gene>
    <name evidence="1" type="ORF">LEP1GSC151_0722</name>
</gene>
<sequence length="98" mass="11593">MIEVIRNRFDYKANETNLRDWFIIHACKKSHHRNLLGYTGKEHPEYLLAKRKNRFRITISERSFSKNKPFSLHCNLGESQSPGLLYLAVNRFISNSIL</sequence>
<name>M3H970_LEPIR</name>
<dbReference type="EMBL" id="AFME02000328">
    <property type="protein sequence ID" value="EMG09250.1"/>
    <property type="molecule type" value="Genomic_DNA"/>
</dbReference>
<dbReference type="Proteomes" id="UP000011776">
    <property type="component" value="Unassembled WGS sequence"/>
</dbReference>
<reference evidence="1 2" key="1">
    <citation type="submission" date="2013-02" db="EMBL/GenBank/DDBJ databases">
        <authorList>
            <person name="Harkins D.M."/>
            <person name="Durkin A.S."/>
            <person name="Brinkac L.M."/>
            <person name="Haft D.H."/>
            <person name="Selengut J.D."/>
            <person name="Sanka R."/>
            <person name="DePew J."/>
            <person name="Purushe J."/>
            <person name="Tulsiani S.M."/>
            <person name="Graham G.C."/>
            <person name="Burns M.-A."/>
            <person name="Dohnt M.F."/>
            <person name="Smythe L.D."/>
            <person name="McKay D.B."/>
            <person name="Craig S.B."/>
            <person name="Vinetz J.M."/>
            <person name="Sutton G.G."/>
            <person name="Nierman W.C."/>
            <person name="Fouts D.E."/>
        </authorList>
    </citation>
    <scope>NUCLEOTIDE SEQUENCE [LARGE SCALE GENOMIC DNA]</scope>
    <source>
        <strain evidence="1 2">LT2186</strain>
    </source>
</reference>
<organism evidence="1 2">
    <name type="scientific">Leptospira interrogans serovar Grippotyphosa str. LT2186</name>
    <dbReference type="NCBI Taxonomy" id="1001599"/>
    <lineage>
        <taxon>Bacteria</taxon>
        <taxon>Pseudomonadati</taxon>
        <taxon>Spirochaetota</taxon>
        <taxon>Spirochaetia</taxon>
        <taxon>Leptospirales</taxon>
        <taxon>Leptospiraceae</taxon>
        <taxon>Leptospira</taxon>
    </lineage>
</organism>
<dbReference type="AlphaFoldDB" id="M3H970"/>
<accession>M3H970</accession>
<comment type="caution">
    <text evidence="1">The sequence shown here is derived from an EMBL/GenBank/DDBJ whole genome shotgun (WGS) entry which is preliminary data.</text>
</comment>
<protein>
    <submittedName>
        <fullName evidence="1">Uncharacterized protein</fullName>
    </submittedName>
</protein>
<evidence type="ECO:0000313" key="1">
    <source>
        <dbReference type="EMBL" id="EMG09250.1"/>
    </source>
</evidence>
<evidence type="ECO:0000313" key="2">
    <source>
        <dbReference type="Proteomes" id="UP000011776"/>
    </source>
</evidence>